<dbReference type="AlphaFoldDB" id="A0A9P6U521"/>
<evidence type="ECO:0000256" key="3">
    <source>
        <dbReference type="ARBA" id="ARBA00022989"/>
    </source>
</evidence>
<evidence type="ECO:0000256" key="4">
    <source>
        <dbReference type="ARBA" id="ARBA00023136"/>
    </source>
</evidence>
<dbReference type="InterPro" id="IPR029208">
    <property type="entry name" value="COX14"/>
</dbReference>
<dbReference type="Proteomes" id="UP000807716">
    <property type="component" value="Unassembled WGS sequence"/>
</dbReference>
<comment type="caution">
    <text evidence="6">The sequence shown here is derived from an EMBL/GenBank/DDBJ whole genome shotgun (WGS) entry which is preliminary data.</text>
</comment>
<reference evidence="6" key="1">
    <citation type="journal article" date="2020" name="Fungal Divers.">
        <title>Resolving the Mortierellaceae phylogeny through synthesis of multi-gene phylogenetics and phylogenomics.</title>
        <authorList>
            <person name="Vandepol N."/>
            <person name="Liber J."/>
            <person name="Desiro A."/>
            <person name="Na H."/>
            <person name="Kennedy M."/>
            <person name="Barry K."/>
            <person name="Grigoriev I.V."/>
            <person name="Miller A.N."/>
            <person name="O'Donnell K."/>
            <person name="Stajich J.E."/>
            <person name="Bonito G."/>
        </authorList>
    </citation>
    <scope>NUCLEOTIDE SEQUENCE</scope>
    <source>
        <strain evidence="6">BC1065</strain>
    </source>
</reference>
<dbReference type="Pfam" id="PF14880">
    <property type="entry name" value="COX14"/>
    <property type="match status" value="1"/>
</dbReference>
<gene>
    <name evidence="6" type="ORF">DFQ27_004052</name>
</gene>
<evidence type="ECO:0000256" key="2">
    <source>
        <dbReference type="ARBA" id="ARBA00022692"/>
    </source>
</evidence>
<comment type="subcellular location">
    <subcellularLocation>
        <location evidence="1">Membrane</location>
        <topology evidence="1">Single-pass membrane protein</topology>
    </subcellularLocation>
</comment>
<evidence type="ECO:0000256" key="5">
    <source>
        <dbReference type="SAM" id="Phobius"/>
    </source>
</evidence>
<dbReference type="OrthoDB" id="2387091at2759"/>
<name>A0A9P6U521_9FUNG</name>
<dbReference type="EMBL" id="JAAAJB010000283">
    <property type="protein sequence ID" value="KAG0259472.1"/>
    <property type="molecule type" value="Genomic_DNA"/>
</dbReference>
<evidence type="ECO:0008006" key="8">
    <source>
        <dbReference type="Google" id="ProtNLM"/>
    </source>
</evidence>
<keyword evidence="7" id="KW-1185">Reference proteome</keyword>
<keyword evidence="4 5" id="KW-0472">Membrane</keyword>
<keyword evidence="2 5" id="KW-0812">Transmembrane</keyword>
<evidence type="ECO:0000313" key="6">
    <source>
        <dbReference type="EMBL" id="KAG0259472.1"/>
    </source>
</evidence>
<keyword evidence="3 5" id="KW-1133">Transmembrane helix</keyword>
<evidence type="ECO:0000313" key="7">
    <source>
        <dbReference type="Proteomes" id="UP000807716"/>
    </source>
</evidence>
<accession>A0A9P6U521</accession>
<organism evidence="6 7">
    <name type="scientific">Actinomortierella ambigua</name>
    <dbReference type="NCBI Taxonomy" id="1343610"/>
    <lineage>
        <taxon>Eukaryota</taxon>
        <taxon>Fungi</taxon>
        <taxon>Fungi incertae sedis</taxon>
        <taxon>Mucoromycota</taxon>
        <taxon>Mortierellomycotina</taxon>
        <taxon>Mortierellomycetes</taxon>
        <taxon>Mortierellales</taxon>
        <taxon>Mortierellaceae</taxon>
        <taxon>Actinomortierella</taxon>
    </lineage>
</organism>
<dbReference type="GO" id="GO:0016020">
    <property type="term" value="C:membrane"/>
    <property type="evidence" value="ECO:0007669"/>
    <property type="project" value="UniProtKB-SubCell"/>
</dbReference>
<feature type="transmembrane region" description="Helical" evidence="5">
    <location>
        <begin position="15"/>
        <end position="35"/>
    </location>
</feature>
<sequence>MITSTKFADLAHRTFILGLFGATVYISIGTVQLVNARMEKNRILRETYTPEQLDEIKRLAELQMEKQRLEQQARREQA</sequence>
<proteinExistence type="predicted"/>
<protein>
    <recommendedName>
        <fullName evidence="8">Cytochrome c oxidase assembly protein</fullName>
    </recommendedName>
</protein>
<evidence type="ECO:0000256" key="1">
    <source>
        <dbReference type="ARBA" id="ARBA00004167"/>
    </source>
</evidence>